<reference evidence="2 3" key="1">
    <citation type="submission" date="2016-02" db="EMBL/GenBank/DDBJ databases">
        <title>Genome sequence of Clostridium thermobutyricum DSM 4928.</title>
        <authorList>
            <person name="Poehlein A."/>
            <person name="Daniel R."/>
        </authorList>
    </citation>
    <scope>NUCLEOTIDE SEQUENCE [LARGE SCALE GENOMIC DNA]</scope>
    <source>
        <strain evidence="2 3">DSM 4928</strain>
    </source>
</reference>
<accession>A0A1V4SUE8</accession>
<dbReference type="Proteomes" id="UP000191448">
    <property type="component" value="Unassembled WGS sequence"/>
</dbReference>
<proteinExistence type="predicted"/>
<sequence>MNEKEKLEGIKEKKKTVRDTLYGRIDVSLETMDRVLIILFVLLGFSLVIGILV</sequence>
<keyword evidence="1" id="KW-1133">Transmembrane helix</keyword>
<keyword evidence="1" id="KW-0812">Transmembrane</keyword>
<dbReference type="RefSeq" id="WP_002598989.1">
    <property type="nucleotide sequence ID" value="NZ_LTAY01000059.1"/>
</dbReference>
<evidence type="ECO:0000313" key="3">
    <source>
        <dbReference type="Proteomes" id="UP000191448"/>
    </source>
</evidence>
<comment type="caution">
    <text evidence="2">The sequence shown here is derived from an EMBL/GenBank/DDBJ whole genome shotgun (WGS) entry which is preliminary data.</text>
</comment>
<protein>
    <submittedName>
        <fullName evidence="2">Uncharacterized protein</fullName>
    </submittedName>
</protein>
<gene>
    <name evidence="2" type="ORF">CLTHE_23350</name>
</gene>
<dbReference type="AlphaFoldDB" id="A0A1V4SUE8"/>
<name>A0A1V4SUE8_9CLOT</name>
<keyword evidence="1" id="KW-0472">Membrane</keyword>
<evidence type="ECO:0000256" key="1">
    <source>
        <dbReference type="SAM" id="Phobius"/>
    </source>
</evidence>
<dbReference type="EMBL" id="LTAY01000059">
    <property type="protein sequence ID" value="OPX47096.1"/>
    <property type="molecule type" value="Genomic_DNA"/>
</dbReference>
<feature type="transmembrane region" description="Helical" evidence="1">
    <location>
        <begin position="35"/>
        <end position="52"/>
    </location>
</feature>
<organism evidence="2 3">
    <name type="scientific">Clostridium thermobutyricum DSM 4928</name>
    <dbReference type="NCBI Taxonomy" id="1121339"/>
    <lineage>
        <taxon>Bacteria</taxon>
        <taxon>Bacillati</taxon>
        <taxon>Bacillota</taxon>
        <taxon>Clostridia</taxon>
        <taxon>Eubacteriales</taxon>
        <taxon>Clostridiaceae</taxon>
        <taxon>Clostridium</taxon>
    </lineage>
</organism>
<evidence type="ECO:0000313" key="2">
    <source>
        <dbReference type="EMBL" id="OPX47096.1"/>
    </source>
</evidence>